<name>A0AAV8D820_9POAL</name>
<proteinExistence type="predicted"/>
<evidence type="ECO:0000313" key="2">
    <source>
        <dbReference type="EMBL" id="KAJ4762762.1"/>
    </source>
</evidence>
<dbReference type="InterPro" id="IPR036397">
    <property type="entry name" value="RNaseH_sf"/>
</dbReference>
<gene>
    <name evidence="2" type="ORF">LUZ62_073137</name>
</gene>
<accession>A0AAV8D820</accession>
<dbReference type="AlphaFoldDB" id="A0AAV8D820"/>
<evidence type="ECO:0000259" key="1">
    <source>
        <dbReference type="Pfam" id="PF13456"/>
    </source>
</evidence>
<organism evidence="2 3">
    <name type="scientific">Rhynchospora pubera</name>
    <dbReference type="NCBI Taxonomy" id="906938"/>
    <lineage>
        <taxon>Eukaryota</taxon>
        <taxon>Viridiplantae</taxon>
        <taxon>Streptophyta</taxon>
        <taxon>Embryophyta</taxon>
        <taxon>Tracheophyta</taxon>
        <taxon>Spermatophyta</taxon>
        <taxon>Magnoliopsida</taxon>
        <taxon>Liliopsida</taxon>
        <taxon>Poales</taxon>
        <taxon>Cyperaceae</taxon>
        <taxon>Cyperoideae</taxon>
        <taxon>Rhynchosporeae</taxon>
        <taxon>Rhynchospora</taxon>
    </lineage>
</organism>
<dbReference type="SUPFAM" id="SSF53098">
    <property type="entry name" value="Ribonuclease H-like"/>
    <property type="match status" value="1"/>
</dbReference>
<dbReference type="Pfam" id="PF13456">
    <property type="entry name" value="RVT_3"/>
    <property type="match status" value="1"/>
</dbReference>
<comment type="caution">
    <text evidence="2">The sequence shown here is derived from an EMBL/GenBank/DDBJ whole genome shotgun (WGS) entry which is preliminary data.</text>
</comment>
<evidence type="ECO:0000313" key="3">
    <source>
        <dbReference type="Proteomes" id="UP001140206"/>
    </source>
</evidence>
<reference evidence="2" key="1">
    <citation type="submission" date="2022-08" db="EMBL/GenBank/DDBJ databases">
        <authorList>
            <person name="Marques A."/>
        </authorList>
    </citation>
    <scope>NUCLEOTIDE SEQUENCE</scope>
    <source>
        <strain evidence="2">RhyPub2mFocal</strain>
        <tissue evidence="2">Leaves</tissue>
    </source>
</reference>
<dbReference type="EMBL" id="JAMFTS010000004">
    <property type="protein sequence ID" value="KAJ4762762.1"/>
    <property type="molecule type" value="Genomic_DNA"/>
</dbReference>
<protein>
    <recommendedName>
        <fullName evidence="1">RNase H type-1 domain-containing protein</fullName>
    </recommendedName>
</protein>
<dbReference type="Gene3D" id="3.30.420.10">
    <property type="entry name" value="Ribonuclease H-like superfamily/Ribonuclease H"/>
    <property type="match status" value="1"/>
</dbReference>
<dbReference type="PANTHER" id="PTHR34146:SF3">
    <property type="entry name" value="POLYNUCLEOTIDYL TRANSFERASE, RIBONUCLEASE H-LIKE SUPERFAMILY PROTEIN"/>
    <property type="match status" value="1"/>
</dbReference>
<dbReference type="CDD" id="cd06222">
    <property type="entry name" value="RNase_H_like"/>
    <property type="match status" value="1"/>
</dbReference>
<dbReference type="PANTHER" id="PTHR34146">
    <property type="entry name" value="POLYNUCLEOTIDYL TRANSFERASE, RIBONUCLEASE H-LIKE SUPERFAMILY PROTEIN-RELATED"/>
    <property type="match status" value="1"/>
</dbReference>
<sequence>MRFANQLWAFWKARCKHVYEGKHIIERQVNTLANSYTYLVDLTERTVLQLPVLTQHDCNRGRSIPGDGNICKMDGSYSDQGDSGWAYTLSNGERLLHFGTQSGVASSPLHAEVKALLASLKAASIEGWSTANFLTDCQTLVKVVNGLLKPEDVDWRAYTDILDIIAYFRRNVDWVCFYVPRELL</sequence>
<keyword evidence="3" id="KW-1185">Reference proteome</keyword>
<dbReference type="Proteomes" id="UP001140206">
    <property type="component" value="Chromosome 4"/>
</dbReference>
<feature type="domain" description="RNase H type-1" evidence="1">
    <location>
        <begin position="74"/>
        <end position="168"/>
    </location>
</feature>
<dbReference type="InterPro" id="IPR012337">
    <property type="entry name" value="RNaseH-like_sf"/>
</dbReference>
<dbReference type="InterPro" id="IPR044730">
    <property type="entry name" value="RNase_H-like_dom_plant"/>
</dbReference>
<dbReference type="GO" id="GO:0004523">
    <property type="term" value="F:RNA-DNA hybrid ribonuclease activity"/>
    <property type="evidence" value="ECO:0007669"/>
    <property type="project" value="InterPro"/>
</dbReference>
<dbReference type="InterPro" id="IPR002156">
    <property type="entry name" value="RNaseH_domain"/>
</dbReference>
<dbReference type="GO" id="GO:0003676">
    <property type="term" value="F:nucleic acid binding"/>
    <property type="evidence" value="ECO:0007669"/>
    <property type="project" value="InterPro"/>
</dbReference>